<keyword evidence="4" id="KW-1185">Reference proteome</keyword>
<evidence type="ECO:0000313" key="3">
    <source>
        <dbReference type="EMBL" id="TCT02381.1"/>
    </source>
</evidence>
<protein>
    <submittedName>
        <fullName evidence="3">Uncharacterized protein DUF4189</fullName>
    </submittedName>
</protein>
<dbReference type="Gene3D" id="3.30.1150.10">
    <property type="match status" value="1"/>
</dbReference>
<evidence type="ECO:0000259" key="2">
    <source>
        <dbReference type="Pfam" id="PF13827"/>
    </source>
</evidence>
<proteinExistence type="predicted"/>
<accession>A0A4R3LQ91</accession>
<feature type="region of interest" description="Disordered" evidence="1">
    <location>
        <begin position="175"/>
        <end position="209"/>
    </location>
</feature>
<dbReference type="InterPro" id="IPR025240">
    <property type="entry name" value="DUF4189"/>
</dbReference>
<reference evidence="3 4" key="1">
    <citation type="submission" date="2019-03" db="EMBL/GenBank/DDBJ databases">
        <title>Genomic Encyclopedia of Type Strains, Phase IV (KMG-IV): sequencing the most valuable type-strain genomes for metagenomic binning, comparative biology and taxonomic classification.</title>
        <authorList>
            <person name="Goeker M."/>
        </authorList>
    </citation>
    <scope>NUCLEOTIDE SEQUENCE [LARGE SCALE GENOMIC DNA]</scope>
    <source>
        <strain evidence="3 4">DSM 9035</strain>
    </source>
</reference>
<feature type="compositionally biased region" description="Pro residues" evidence="1">
    <location>
        <begin position="175"/>
        <end position="184"/>
    </location>
</feature>
<evidence type="ECO:0000313" key="4">
    <source>
        <dbReference type="Proteomes" id="UP000294664"/>
    </source>
</evidence>
<dbReference type="Proteomes" id="UP000294664">
    <property type="component" value="Unassembled WGS sequence"/>
</dbReference>
<name>A0A4R3LQ91_9HYPH</name>
<evidence type="ECO:0000256" key="1">
    <source>
        <dbReference type="SAM" id="MobiDB-lite"/>
    </source>
</evidence>
<organism evidence="3 4">
    <name type="scientific">Aquabacter spiritensis</name>
    <dbReference type="NCBI Taxonomy" id="933073"/>
    <lineage>
        <taxon>Bacteria</taxon>
        <taxon>Pseudomonadati</taxon>
        <taxon>Pseudomonadota</taxon>
        <taxon>Alphaproteobacteria</taxon>
        <taxon>Hyphomicrobiales</taxon>
        <taxon>Xanthobacteraceae</taxon>
        <taxon>Aquabacter</taxon>
    </lineage>
</organism>
<dbReference type="EMBL" id="SMAI01000013">
    <property type="protein sequence ID" value="TCT02381.1"/>
    <property type="molecule type" value="Genomic_DNA"/>
</dbReference>
<dbReference type="Pfam" id="PF13827">
    <property type="entry name" value="DUF4189"/>
    <property type="match status" value="1"/>
</dbReference>
<comment type="caution">
    <text evidence="3">The sequence shown here is derived from an EMBL/GenBank/DDBJ whole genome shotgun (WGS) entry which is preliminary data.</text>
</comment>
<dbReference type="AlphaFoldDB" id="A0A4R3LQ91"/>
<dbReference type="OrthoDB" id="7161229at2"/>
<sequence length="307" mass="31895">MARTGNAHFQAGTAAPEPAGIVGGVLLPPQLRLRLPLLRLCPEPMSVKRIAALPMVLALAGALAATTPAAADYALAFGKAGARWAFGTSTNAPSVAEAKRRALEGCDWKACKVVMSGRGQCVALSVSRETSSAAWVAAETLQKAREDALVECSATARKCTIQASFCDTGAAAPPAVPAGPPAPVSQPKAAADPRPANRGTPNAPAASPITPEEIARFRDRVRECWIIKADYFPDDTTARIEIALNADGTLSAPPKIIEGSAGEKGAEFALGAVRAVQKCAPYTGFAAHTYAAWKVIELVFRPNMAAK</sequence>
<dbReference type="SUPFAM" id="SSF74653">
    <property type="entry name" value="TolA/TonB C-terminal domain"/>
    <property type="match status" value="1"/>
</dbReference>
<feature type="domain" description="DUF4189" evidence="2">
    <location>
        <begin position="74"/>
        <end position="166"/>
    </location>
</feature>
<gene>
    <name evidence="3" type="ORF">EDC64_11325</name>
</gene>